<proteinExistence type="predicted"/>
<keyword evidence="1" id="KW-0597">Phosphoprotein</keyword>
<evidence type="ECO:0000259" key="2">
    <source>
        <dbReference type="PROSITE" id="PS50110"/>
    </source>
</evidence>
<keyword evidence="4" id="KW-1185">Reference proteome</keyword>
<dbReference type="PANTHER" id="PTHR43228:SF1">
    <property type="entry name" value="TWO-COMPONENT RESPONSE REGULATOR ARR22"/>
    <property type="match status" value="1"/>
</dbReference>
<dbReference type="PANTHER" id="PTHR43228">
    <property type="entry name" value="TWO-COMPONENT RESPONSE REGULATOR"/>
    <property type="match status" value="1"/>
</dbReference>
<dbReference type="SMART" id="SM00448">
    <property type="entry name" value="REC"/>
    <property type="match status" value="1"/>
</dbReference>
<dbReference type="InterPro" id="IPR011006">
    <property type="entry name" value="CheY-like_superfamily"/>
</dbReference>
<dbReference type="EMBL" id="JAATJA010000001">
    <property type="protein sequence ID" value="NJB67354.1"/>
    <property type="molecule type" value="Genomic_DNA"/>
</dbReference>
<dbReference type="InterPro" id="IPR001789">
    <property type="entry name" value="Sig_transdc_resp-reg_receiver"/>
</dbReference>
<dbReference type="RefSeq" id="WP_167940417.1">
    <property type="nucleotide sequence ID" value="NZ_JAATJA010000001.1"/>
</dbReference>
<dbReference type="PROSITE" id="PS50110">
    <property type="entry name" value="RESPONSE_REGULATORY"/>
    <property type="match status" value="1"/>
</dbReference>
<dbReference type="Pfam" id="PF00072">
    <property type="entry name" value="Response_reg"/>
    <property type="match status" value="1"/>
</dbReference>
<dbReference type="Proteomes" id="UP000580856">
    <property type="component" value="Unassembled WGS sequence"/>
</dbReference>
<sequence length="143" mass="16386">MRFLIVDDDFDSRRLMQKILYPYGYCDVAVDGEEAVEAFKRSLNNDEPYDLICLDIIMPNMDGQEALQEIREIEVERGIPEAERIKTVMISALDDTKELHDAFFLGDATAYLVKPIRKRTLLSEIRNLGLPIAYTEEGKPVEA</sequence>
<organism evidence="3 4">
    <name type="scientific">Desulfobaculum xiamenense</name>
    <dbReference type="NCBI Taxonomy" id="995050"/>
    <lineage>
        <taxon>Bacteria</taxon>
        <taxon>Pseudomonadati</taxon>
        <taxon>Thermodesulfobacteriota</taxon>
        <taxon>Desulfovibrionia</taxon>
        <taxon>Desulfovibrionales</taxon>
        <taxon>Desulfovibrionaceae</taxon>
        <taxon>Desulfobaculum</taxon>
    </lineage>
</organism>
<evidence type="ECO:0000313" key="4">
    <source>
        <dbReference type="Proteomes" id="UP000580856"/>
    </source>
</evidence>
<comment type="caution">
    <text evidence="3">The sequence shown here is derived from an EMBL/GenBank/DDBJ whole genome shotgun (WGS) entry which is preliminary data.</text>
</comment>
<dbReference type="InterPro" id="IPR052048">
    <property type="entry name" value="ST_Response_Regulator"/>
</dbReference>
<gene>
    <name evidence="3" type="ORF">GGQ74_000994</name>
</gene>
<feature type="domain" description="Response regulatory" evidence="2">
    <location>
        <begin position="2"/>
        <end position="129"/>
    </location>
</feature>
<evidence type="ECO:0000256" key="1">
    <source>
        <dbReference type="PROSITE-ProRule" id="PRU00169"/>
    </source>
</evidence>
<feature type="modified residue" description="4-aspartylphosphate" evidence="1">
    <location>
        <position position="55"/>
    </location>
</feature>
<dbReference type="SUPFAM" id="SSF52172">
    <property type="entry name" value="CheY-like"/>
    <property type="match status" value="1"/>
</dbReference>
<evidence type="ECO:0000313" key="3">
    <source>
        <dbReference type="EMBL" id="NJB67354.1"/>
    </source>
</evidence>
<dbReference type="Gene3D" id="3.40.50.2300">
    <property type="match status" value="1"/>
</dbReference>
<dbReference type="CDD" id="cd17546">
    <property type="entry name" value="REC_hyHK_CKI1_RcsC-like"/>
    <property type="match status" value="1"/>
</dbReference>
<name>A0A846QQ63_9BACT</name>
<accession>A0A846QQ63</accession>
<reference evidence="3 4" key="1">
    <citation type="submission" date="2020-03" db="EMBL/GenBank/DDBJ databases">
        <title>Genomic Encyclopedia of Type Strains, Phase IV (KMG-IV): sequencing the most valuable type-strain genomes for metagenomic binning, comparative biology and taxonomic classification.</title>
        <authorList>
            <person name="Goeker M."/>
        </authorList>
    </citation>
    <scope>NUCLEOTIDE SEQUENCE [LARGE SCALE GENOMIC DNA]</scope>
    <source>
        <strain evidence="3 4">DSM 24233</strain>
    </source>
</reference>
<dbReference type="GO" id="GO:0000160">
    <property type="term" value="P:phosphorelay signal transduction system"/>
    <property type="evidence" value="ECO:0007669"/>
    <property type="project" value="InterPro"/>
</dbReference>
<protein>
    <submittedName>
        <fullName evidence="3">Two-component system chemotaxis response regulator CheY</fullName>
    </submittedName>
</protein>
<dbReference type="AlphaFoldDB" id="A0A846QQ63"/>